<dbReference type="NCBIfam" id="NF004861">
    <property type="entry name" value="PRK06217.1"/>
    <property type="match status" value="1"/>
</dbReference>
<gene>
    <name evidence="1" type="ORF">PMI13_01045</name>
</gene>
<dbReference type="GO" id="GO:0016301">
    <property type="term" value="F:kinase activity"/>
    <property type="evidence" value="ECO:0007669"/>
    <property type="project" value="UniProtKB-KW"/>
</dbReference>
<dbReference type="PANTHER" id="PTHR37816:SF2">
    <property type="entry name" value="DNA TOPOLOGY MODULATION PROTEIN FLAR-RELATED PROTEIN"/>
    <property type="match status" value="1"/>
</dbReference>
<accession>J2T893</accession>
<name>J2T893_9FLAO</name>
<dbReference type="Proteomes" id="UP000007509">
    <property type="component" value="Unassembled WGS sequence"/>
</dbReference>
<evidence type="ECO:0000313" key="2">
    <source>
        <dbReference type="Proteomes" id="UP000007509"/>
    </source>
</evidence>
<dbReference type="AlphaFoldDB" id="J2T893"/>
<dbReference type="PATRIC" id="fig|1144316.3.peg.1053"/>
<dbReference type="OrthoDB" id="9813917at2"/>
<sequence length="178" mass="20930">MKIHIFGASGSGVTTLGKTLSEKLNIEYFDSDDFFWLRTKVPFTKRQAPEIRNTTLSQKLTTTNSWILGGSVIHWGENIFPEFDLVIFLYLPQDIRLERLKKREIERYGDEITLNPERQEMFEKFIKWARDYDEDTGIANRTLNAHRDWLSKISCPVIEINGDYEIDKKIKIILDKIQ</sequence>
<comment type="caution">
    <text evidence="1">The sequence shown here is derived from an EMBL/GenBank/DDBJ whole genome shotgun (WGS) entry which is preliminary data.</text>
</comment>
<dbReference type="Pfam" id="PF13238">
    <property type="entry name" value="AAA_18"/>
    <property type="match status" value="1"/>
</dbReference>
<proteinExistence type="predicted"/>
<keyword evidence="2" id="KW-1185">Reference proteome</keyword>
<organism evidence="1 2">
    <name type="scientific">Chryseobacterium populi</name>
    <dbReference type="NCBI Taxonomy" id="1144316"/>
    <lineage>
        <taxon>Bacteria</taxon>
        <taxon>Pseudomonadati</taxon>
        <taxon>Bacteroidota</taxon>
        <taxon>Flavobacteriia</taxon>
        <taxon>Flavobacteriales</taxon>
        <taxon>Weeksellaceae</taxon>
        <taxon>Chryseobacterium group</taxon>
        <taxon>Chryseobacterium</taxon>
    </lineage>
</organism>
<keyword evidence="1" id="KW-0808">Transferase</keyword>
<dbReference type="Gene3D" id="3.40.50.300">
    <property type="entry name" value="P-loop containing nucleotide triphosphate hydrolases"/>
    <property type="match status" value="1"/>
</dbReference>
<dbReference type="EMBL" id="AKJY01000014">
    <property type="protein sequence ID" value="EJL74307.1"/>
    <property type="molecule type" value="Genomic_DNA"/>
</dbReference>
<dbReference type="RefSeq" id="WP_007841334.1">
    <property type="nucleotide sequence ID" value="NZ_AKJY01000014.1"/>
</dbReference>
<reference evidence="1 2" key="1">
    <citation type="journal article" date="2012" name="J. Bacteriol.">
        <title>Twenty-one genome sequences from Pseudomonas species and 19 genome sequences from diverse bacteria isolated from the rhizosphere and endosphere of Populus deltoides.</title>
        <authorList>
            <person name="Brown S.D."/>
            <person name="Utturkar S.M."/>
            <person name="Klingeman D.M."/>
            <person name="Johnson C.M."/>
            <person name="Martin S.L."/>
            <person name="Land M.L."/>
            <person name="Lu T.Y."/>
            <person name="Schadt C.W."/>
            <person name="Doktycz M.J."/>
            <person name="Pelletier D.A."/>
        </authorList>
    </citation>
    <scope>NUCLEOTIDE SEQUENCE [LARGE SCALE GENOMIC DNA]</scope>
    <source>
        <strain evidence="1 2">CF314</strain>
    </source>
</reference>
<keyword evidence="1" id="KW-0418">Kinase</keyword>
<dbReference type="SUPFAM" id="SSF52540">
    <property type="entry name" value="P-loop containing nucleoside triphosphate hydrolases"/>
    <property type="match status" value="1"/>
</dbReference>
<protein>
    <submittedName>
        <fullName evidence="1">Adenylate kinase-like kinase</fullName>
    </submittedName>
</protein>
<dbReference type="PANTHER" id="PTHR37816">
    <property type="entry name" value="YALI0E33011P"/>
    <property type="match status" value="1"/>
</dbReference>
<dbReference type="InterPro" id="IPR027417">
    <property type="entry name" value="P-loop_NTPase"/>
</dbReference>
<dbReference type="InterPro" id="IPR052922">
    <property type="entry name" value="Cytidylate_Kinase-2"/>
</dbReference>
<evidence type="ECO:0000313" key="1">
    <source>
        <dbReference type="EMBL" id="EJL74307.1"/>
    </source>
</evidence>